<dbReference type="SUPFAM" id="SSF56219">
    <property type="entry name" value="DNase I-like"/>
    <property type="match status" value="1"/>
</dbReference>
<dbReference type="PANTHER" id="PTHR33710">
    <property type="entry name" value="BNAC02G09200D PROTEIN"/>
    <property type="match status" value="1"/>
</dbReference>
<evidence type="ECO:0000313" key="6">
    <source>
        <dbReference type="Proteomes" id="UP000583929"/>
    </source>
</evidence>
<dbReference type="Gene3D" id="3.60.10.10">
    <property type="entry name" value="Endonuclease/exonuclease/phosphatase"/>
    <property type="match status" value="1"/>
</dbReference>
<dbReference type="Proteomes" id="UP000583929">
    <property type="component" value="Unassembled WGS sequence"/>
</dbReference>
<comment type="caution">
    <text evidence="5">The sequence shown here is derived from an EMBL/GenBank/DDBJ whole genome shotgun (WGS) entry which is preliminary data.</text>
</comment>
<dbReference type="GO" id="GO:0003676">
    <property type="term" value="F:nucleic acid binding"/>
    <property type="evidence" value="ECO:0007669"/>
    <property type="project" value="InterPro"/>
</dbReference>
<dbReference type="GO" id="GO:0004523">
    <property type="term" value="F:RNA-DNA hybrid ribonuclease activity"/>
    <property type="evidence" value="ECO:0007669"/>
    <property type="project" value="InterPro"/>
</dbReference>
<dbReference type="InterPro" id="IPR002156">
    <property type="entry name" value="RNaseH_domain"/>
</dbReference>
<feature type="compositionally biased region" description="Basic and acidic residues" evidence="1">
    <location>
        <begin position="422"/>
        <end position="446"/>
    </location>
</feature>
<accession>A0A7J6DP49</accession>
<reference evidence="5 6" key="1">
    <citation type="journal article" date="2020" name="bioRxiv">
        <title>Sequence and annotation of 42 cannabis genomes reveals extensive copy number variation in cannabinoid synthesis and pathogen resistance genes.</title>
        <authorList>
            <person name="Mckernan K.J."/>
            <person name="Helbert Y."/>
            <person name="Kane L.T."/>
            <person name="Ebling H."/>
            <person name="Zhang L."/>
            <person name="Liu B."/>
            <person name="Eaton Z."/>
            <person name="Mclaughlin S."/>
            <person name="Kingan S."/>
            <person name="Baybayan P."/>
            <person name="Concepcion G."/>
            <person name="Jordan M."/>
            <person name="Riva A."/>
            <person name="Barbazuk W."/>
            <person name="Harkins T."/>
        </authorList>
    </citation>
    <scope>NUCLEOTIDE SEQUENCE [LARGE SCALE GENOMIC DNA]</scope>
    <source>
        <strain evidence="6">cv. Jamaican Lion 4</strain>
        <tissue evidence="5">Leaf</tissue>
    </source>
</reference>
<keyword evidence="6" id="KW-1185">Reference proteome</keyword>
<dbReference type="CDD" id="cd06222">
    <property type="entry name" value="RNase_H_like"/>
    <property type="match status" value="1"/>
</dbReference>
<evidence type="ECO:0000259" key="4">
    <source>
        <dbReference type="Pfam" id="PF14392"/>
    </source>
</evidence>
<dbReference type="AlphaFoldDB" id="A0A7J6DP49"/>
<dbReference type="Pfam" id="PF14392">
    <property type="entry name" value="zf-CCHC_4"/>
    <property type="match status" value="1"/>
</dbReference>
<evidence type="ECO:0000259" key="2">
    <source>
        <dbReference type="Pfam" id="PF13456"/>
    </source>
</evidence>
<evidence type="ECO:0000259" key="3">
    <source>
        <dbReference type="Pfam" id="PF13966"/>
    </source>
</evidence>
<dbReference type="InterPro" id="IPR012337">
    <property type="entry name" value="RNaseH-like_sf"/>
</dbReference>
<dbReference type="Gene3D" id="3.30.420.10">
    <property type="entry name" value="Ribonuclease H-like superfamily/Ribonuclease H"/>
    <property type="match status" value="1"/>
</dbReference>
<dbReference type="Pfam" id="PF13456">
    <property type="entry name" value="RVT_3"/>
    <property type="match status" value="1"/>
</dbReference>
<sequence length="1154" mass="132454">MYTTLDVLTSDGRVWKLLLLNRGSWKERDDGLLQFSFRTSFDAENVLLRRPWLEMAGKVSTVYELPRHIEKNFEKGSFGMGTLRFRATVELSKPIFSSFFLRRTRIKDLWLQYQYEKLPRICYKCGLMTHEHKFCFKTPAMIKDTNGEFFPIYGNWMAEDTVEWSPFNLPLLKWFSEWIIEGADSRELPTQYPGKRRQVETVVETRVSSGELVINRYPAVTLSEIGEVTPFENTTNLIVEKILLELPPLEIIRTMQKKKDVPSCSGKKLMPEKDGIGHAVPNSPSDHQIVGLLGDVPGIEPNIEPYNFLAVGVQVANEDNDKLKGILDDTAQVDQNFIRKSPRKVGPEPQSPFGTQAHIMEYLSKECWDLAFNQLLGAQTIDKFHREPTLFNPILDIEEIRCYEADQGPRKRKATNGFYMLPKKEDDRRFHQNDDQRDTPRYEGRMDSPIPNSGGGFSPGSIEKGDSQRRRGRPRKNTVSGPKPSEPTRKRGRATKEATLAMKPKSFKKESDNKRKNKVRKHYCNSWDNASVELAIDMNNHFVSSGLKGTVMSEEKNLINVVIESEPPGSPWNLLGVYCPPTIMGREAFWNNIGDLILKNMNPSMIIGALNGTLADHENLHYSNWMNPARYSFDLRRMVARTGMIDLGSQGGKFTWFQKTKATNGGCKLKRARLDRVLASIEWKMLYPNAITHVLSAATSDHRPILLDTNGGINCNKSHFKYELMWGRDPKCYWVVKNAWKDKLHQHPMINFYRKLKNTKEHLARWNKVQFKLIGNQWFNWNDAKEILNIQLPVVDTTDAWMWMGEPSGLFSIRSACRIVMGVTTTAPANAKWKLIWTSKIHPRLKLVWWQLERDVFPTIGKIAKFMDLTDVCCPVCGVEEETIFHLLWKCNLAKAIWFNSPMGLRAELVDVNSWEQWKDWFMADFNRPPNLTFQEMLITALCVVETMWSERNSTVHAETRSPAQKVLLNVNNKIRDHLKVAANDVVEFCEWRPPPESWLCCNCDISFDEGGVVLATVVRDGKGNIVTIKTERSLTTDPLIGEGLAVCMAAELMLEMRVKQVIFQSDNMVVATNLSTESGKDIHFKLTNIRKRFHQLCLQFTSWGIGHVNRKCNYMAHNVAKWAKETRTIGLTKSTDVDPTVLTDYLEWRKHAG</sequence>
<evidence type="ECO:0000313" key="5">
    <source>
        <dbReference type="EMBL" id="KAF4347726.1"/>
    </source>
</evidence>
<dbReference type="InterPro" id="IPR026960">
    <property type="entry name" value="RVT-Znf"/>
</dbReference>
<proteinExistence type="predicted"/>
<feature type="domain" description="RNase H type-1" evidence="2">
    <location>
        <begin position="1014"/>
        <end position="1124"/>
    </location>
</feature>
<organism evidence="5 6">
    <name type="scientific">Cannabis sativa</name>
    <name type="common">Hemp</name>
    <name type="synonym">Marijuana</name>
    <dbReference type="NCBI Taxonomy" id="3483"/>
    <lineage>
        <taxon>Eukaryota</taxon>
        <taxon>Viridiplantae</taxon>
        <taxon>Streptophyta</taxon>
        <taxon>Embryophyta</taxon>
        <taxon>Tracheophyta</taxon>
        <taxon>Spermatophyta</taxon>
        <taxon>Magnoliopsida</taxon>
        <taxon>eudicotyledons</taxon>
        <taxon>Gunneridae</taxon>
        <taxon>Pentapetalae</taxon>
        <taxon>rosids</taxon>
        <taxon>fabids</taxon>
        <taxon>Rosales</taxon>
        <taxon>Cannabaceae</taxon>
        <taxon>Cannabis</taxon>
    </lineage>
</organism>
<evidence type="ECO:0008006" key="7">
    <source>
        <dbReference type="Google" id="ProtNLM"/>
    </source>
</evidence>
<feature type="domain" description="Zinc knuckle CX2CX4HX4C" evidence="4">
    <location>
        <begin position="91"/>
        <end position="135"/>
    </location>
</feature>
<name>A0A7J6DP49_CANSA</name>
<dbReference type="InterPro" id="IPR025836">
    <property type="entry name" value="Zn_knuckle_CX2CX4HX4C"/>
</dbReference>
<dbReference type="Pfam" id="PF13966">
    <property type="entry name" value="zf-RVT"/>
    <property type="match status" value="1"/>
</dbReference>
<dbReference type="PANTHER" id="PTHR33710:SF77">
    <property type="entry name" value="DNASE I-LIKE SUPERFAMILY PROTEIN"/>
    <property type="match status" value="1"/>
</dbReference>
<dbReference type="InterPro" id="IPR044730">
    <property type="entry name" value="RNase_H-like_dom_plant"/>
</dbReference>
<feature type="domain" description="Reverse transcriptase zinc-binding" evidence="3">
    <location>
        <begin position="812"/>
        <end position="898"/>
    </location>
</feature>
<dbReference type="SUPFAM" id="SSF53098">
    <property type="entry name" value="Ribonuclease H-like"/>
    <property type="match status" value="1"/>
</dbReference>
<dbReference type="InterPro" id="IPR036691">
    <property type="entry name" value="Endo/exonu/phosph_ase_sf"/>
</dbReference>
<dbReference type="InterPro" id="IPR036397">
    <property type="entry name" value="RNaseH_sf"/>
</dbReference>
<gene>
    <name evidence="5" type="ORF">G4B88_008486</name>
</gene>
<feature type="region of interest" description="Disordered" evidence="1">
    <location>
        <begin position="413"/>
        <end position="517"/>
    </location>
</feature>
<dbReference type="EMBL" id="JAATIQ010000776">
    <property type="protein sequence ID" value="KAF4347726.1"/>
    <property type="molecule type" value="Genomic_DNA"/>
</dbReference>
<protein>
    <recommendedName>
        <fullName evidence="7">RNase H type-1 domain-containing protein</fullName>
    </recommendedName>
</protein>
<evidence type="ECO:0000256" key="1">
    <source>
        <dbReference type="SAM" id="MobiDB-lite"/>
    </source>
</evidence>